<organism evidence="1 2">
    <name type="scientific">Caerostris extrusa</name>
    <name type="common">Bark spider</name>
    <name type="synonym">Caerostris bankana</name>
    <dbReference type="NCBI Taxonomy" id="172846"/>
    <lineage>
        <taxon>Eukaryota</taxon>
        <taxon>Metazoa</taxon>
        <taxon>Ecdysozoa</taxon>
        <taxon>Arthropoda</taxon>
        <taxon>Chelicerata</taxon>
        <taxon>Arachnida</taxon>
        <taxon>Araneae</taxon>
        <taxon>Araneomorphae</taxon>
        <taxon>Entelegynae</taxon>
        <taxon>Araneoidea</taxon>
        <taxon>Araneidae</taxon>
        <taxon>Caerostris</taxon>
    </lineage>
</organism>
<dbReference type="Proteomes" id="UP001054945">
    <property type="component" value="Unassembled WGS sequence"/>
</dbReference>
<sequence>MLISRPRLGVCGKGEGRGLHTIKCDQRKAVTKIIDITRRSLGPVYCTHSRIKRKEPNQQPQPSARKHIIQVSTYQMCVHVIFNTPERLTYEVRLKRADAALNLPPFPNMPSRNPNLRRRLRYFSTLPFARGPETIKSSRRFPDR</sequence>
<evidence type="ECO:0000313" key="1">
    <source>
        <dbReference type="EMBL" id="GIY03297.1"/>
    </source>
</evidence>
<comment type="caution">
    <text evidence="1">The sequence shown here is derived from an EMBL/GenBank/DDBJ whole genome shotgun (WGS) entry which is preliminary data.</text>
</comment>
<keyword evidence="2" id="KW-1185">Reference proteome</keyword>
<dbReference type="EMBL" id="BPLR01005560">
    <property type="protein sequence ID" value="GIY03297.1"/>
    <property type="molecule type" value="Genomic_DNA"/>
</dbReference>
<name>A0AAV4Q4J5_CAEEX</name>
<proteinExistence type="predicted"/>
<protein>
    <submittedName>
        <fullName evidence="1">Uncharacterized protein</fullName>
    </submittedName>
</protein>
<dbReference type="AlphaFoldDB" id="A0AAV4Q4J5"/>
<accession>A0AAV4Q4J5</accession>
<gene>
    <name evidence="1" type="ORF">CEXT_397481</name>
</gene>
<reference evidence="1 2" key="1">
    <citation type="submission" date="2021-06" db="EMBL/GenBank/DDBJ databases">
        <title>Caerostris extrusa draft genome.</title>
        <authorList>
            <person name="Kono N."/>
            <person name="Arakawa K."/>
        </authorList>
    </citation>
    <scope>NUCLEOTIDE SEQUENCE [LARGE SCALE GENOMIC DNA]</scope>
</reference>
<evidence type="ECO:0000313" key="2">
    <source>
        <dbReference type="Proteomes" id="UP001054945"/>
    </source>
</evidence>